<evidence type="ECO:0000256" key="2">
    <source>
        <dbReference type="ARBA" id="ARBA00022801"/>
    </source>
</evidence>
<evidence type="ECO:0000256" key="1">
    <source>
        <dbReference type="ARBA" id="ARBA00022741"/>
    </source>
</evidence>
<dbReference type="InterPro" id="IPR014001">
    <property type="entry name" value="Helicase_ATP-bd"/>
</dbReference>
<keyword evidence="4" id="KW-0862">Zinc</keyword>
<keyword evidence="6" id="KW-1133">Transmembrane helix</keyword>
<dbReference type="EMBL" id="MU853883">
    <property type="protein sequence ID" value="KAK3936464.1"/>
    <property type="molecule type" value="Genomic_DNA"/>
</dbReference>
<name>A0AAN6N170_9PEZI</name>
<keyword evidence="3" id="KW-0067">ATP-binding</keyword>
<dbReference type="SMART" id="SM00490">
    <property type="entry name" value="HELICc"/>
    <property type="match status" value="1"/>
</dbReference>
<dbReference type="GO" id="GO:0008094">
    <property type="term" value="F:ATP-dependent activity, acting on DNA"/>
    <property type="evidence" value="ECO:0007669"/>
    <property type="project" value="TreeGrafter"/>
</dbReference>
<feature type="domain" description="RING-type" evidence="7">
    <location>
        <begin position="602"/>
        <end position="651"/>
    </location>
</feature>
<dbReference type="InterPro" id="IPR001841">
    <property type="entry name" value="Znf_RING"/>
</dbReference>
<dbReference type="CDD" id="cd18793">
    <property type="entry name" value="SF2_C_SNF"/>
    <property type="match status" value="1"/>
</dbReference>
<dbReference type="CDD" id="cd18008">
    <property type="entry name" value="DEXDc_SHPRH-like"/>
    <property type="match status" value="1"/>
</dbReference>
<keyword evidence="1" id="KW-0547">Nucleotide-binding</keyword>
<evidence type="ECO:0000259" key="9">
    <source>
        <dbReference type="PROSITE" id="PS51194"/>
    </source>
</evidence>
<evidence type="ECO:0000256" key="5">
    <source>
        <dbReference type="SAM" id="MobiDB-lite"/>
    </source>
</evidence>
<dbReference type="InterPro" id="IPR050628">
    <property type="entry name" value="SNF2_RAD54_helicase_TF"/>
</dbReference>
<dbReference type="Pfam" id="PF00271">
    <property type="entry name" value="Helicase_C"/>
    <property type="match status" value="1"/>
</dbReference>
<keyword evidence="6" id="KW-0472">Membrane</keyword>
<keyword evidence="4" id="KW-0863">Zinc-finger</keyword>
<dbReference type="PROSITE" id="PS50089">
    <property type="entry name" value="ZF_RING_2"/>
    <property type="match status" value="1"/>
</dbReference>
<dbReference type="Pfam" id="PF00176">
    <property type="entry name" value="SNF2-rel_dom"/>
    <property type="match status" value="1"/>
</dbReference>
<accession>A0AAN6N170</accession>
<feature type="transmembrane region" description="Helical" evidence="6">
    <location>
        <begin position="856"/>
        <end position="876"/>
    </location>
</feature>
<evidence type="ECO:0000256" key="4">
    <source>
        <dbReference type="PROSITE-ProRule" id="PRU00175"/>
    </source>
</evidence>
<dbReference type="GO" id="GO:0006281">
    <property type="term" value="P:DNA repair"/>
    <property type="evidence" value="ECO:0007669"/>
    <property type="project" value="TreeGrafter"/>
</dbReference>
<dbReference type="Gene3D" id="3.40.50.10810">
    <property type="entry name" value="Tandem AAA-ATPase domain"/>
    <property type="match status" value="1"/>
</dbReference>
<evidence type="ECO:0000256" key="3">
    <source>
        <dbReference type="ARBA" id="ARBA00022840"/>
    </source>
</evidence>
<dbReference type="InterPro" id="IPR038718">
    <property type="entry name" value="SNF2-like_sf"/>
</dbReference>
<evidence type="ECO:0000259" key="8">
    <source>
        <dbReference type="PROSITE" id="PS51192"/>
    </source>
</evidence>
<dbReference type="InterPro" id="IPR049730">
    <property type="entry name" value="SNF2/RAD54-like_C"/>
</dbReference>
<gene>
    <name evidence="10" type="ORF">QBC46DRAFT_269558</name>
</gene>
<evidence type="ECO:0000256" key="6">
    <source>
        <dbReference type="SAM" id="Phobius"/>
    </source>
</evidence>
<feature type="domain" description="Helicase ATP-binding" evidence="8">
    <location>
        <begin position="286"/>
        <end position="472"/>
    </location>
</feature>
<keyword evidence="11" id="KW-1185">Reference proteome</keyword>
<proteinExistence type="predicted"/>
<dbReference type="SUPFAM" id="SSF52540">
    <property type="entry name" value="P-loop containing nucleoside triphosphate hydrolases"/>
    <property type="match status" value="2"/>
</dbReference>
<comment type="caution">
    <text evidence="10">The sequence shown here is derived from an EMBL/GenBank/DDBJ whole genome shotgun (WGS) entry which is preliminary data.</text>
</comment>
<dbReference type="SUPFAM" id="SSF57850">
    <property type="entry name" value="RING/U-box"/>
    <property type="match status" value="1"/>
</dbReference>
<evidence type="ECO:0000259" key="7">
    <source>
        <dbReference type="PROSITE" id="PS50089"/>
    </source>
</evidence>
<dbReference type="PANTHER" id="PTHR45626">
    <property type="entry name" value="TRANSCRIPTION TERMINATION FACTOR 2-RELATED"/>
    <property type="match status" value="1"/>
</dbReference>
<protein>
    <submittedName>
        <fullName evidence="10">SNF2 family N-terminal domain-containing protein</fullName>
    </submittedName>
</protein>
<feature type="domain" description="Helicase C-terminal" evidence="9">
    <location>
        <begin position="696"/>
        <end position="859"/>
    </location>
</feature>
<dbReference type="GO" id="GO:0005634">
    <property type="term" value="C:nucleus"/>
    <property type="evidence" value="ECO:0007669"/>
    <property type="project" value="TreeGrafter"/>
</dbReference>
<evidence type="ECO:0000313" key="10">
    <source>
        <dbReference type="EMBL" id="KAK3936464.1"/>
    </source>
</evidence>
<sequence>MQWQQEVLSVREHGSAEVGHTEEQNEVCFGSITDVKAQLRMEPPRDSGAATFRAFRICAYGGFYALESSGDKFAVLNKKMSREMHALLEGRQLRFQAHVSSNDWTRAVRSWTKDRASAIITMEVNIYGALDLANDVGKILSPSRMFLQQPLFGLEGFAYHNPHFLHIQDWLDGTVSQTPRLCIEDTHDAQEKTDQEEQRADGDSDVEIHSILNSLSQHHLLHSDSSRADSVGQRVKTKLMEHQLEAVDFIIRRETGNLPAELSLWREQDQDTNQPFSRHIITGARRAEPEDVKGGILADEMGLGKSLVILSTIAESLPRAESFATEFKKDKDGPGKALASKATLIVVPSTLLIDSWVDEIRKHTYPGALTFHKHHGQGRQHDEQKLLERTIVFTTYATVATELCRGRSMLGRVHWFRIVLDEGKTHDVRNRNTKQFQAVTGLDAQHRWCLTGTPIQNSIEDLGALVAFLKMPVLENAATFRKFIVNPPQTGSRLRFKNLRVLLGSVCLRRPAELLGLPAPVPQTRVLEFTQQERAEYGAMQRECRVAIDMAVCGRLKKLNSAVLESLLKLRLYCNNGSNPSASPADADEILSYLQQNNEAFCVYCFNPIYSIGSAEDDGDGGVLIATCSHLVCRGCWLQHCHSETPGCPRCALRDGAADDDDESPPGLQMAHSAPQQSNSAGFGGPFHAKPQFPSKLLAFLKDVQMHPQQKSIAFSSWKKTLVLMGHLLSSRGIPFNCVHGSLSLTERLRILKEFKSPTGANILLMTLGTGGVGLNLAVATRIYLMEPQWNPSTELQAVGRSCRLDQTNQVTVVRYIMKDSVEDSNVLSRQQTKLELAGGGFGEKRMKRGVPQEKMNALLVCLLLMNLVQVFFFFFY</sequence>
<dbReference type="Proteomes" id="UP001303473">
    <property type="component" value="Unassembled WGS sequence"/>
</dbReference>
<dbReference type="AlphaFoldDB" id="A0AAN6N170"/>
<dbReference type="InterPro" id="IPR000330">
    <property type="entry name" value="SNF2_N"/>
</dbReference>
<dbReference type="InterPro" id="IPR027417">
    <property type="entry name" value="P-loop_NTPase"/>
</dbReference>
<feature type="transmembrane region" description="Helical" evidence="6">
    <location>
        <begin position="763"/>
        <end position="785"/>
    </location>
</feature>
<dbReference type="Gene3D" id="3.40.50.300">
    <property type="entry name" value="P-loop containing nucleotide triphosphate hydrolases"/>
    <property type="match status" value="1"/>
</dbReference>
<reference evidence="11" key="1">
    <citation type="journal article" date="2023" name="Mol. Phylogenet. Evol.">
        <title>Genome-scale phylogeny and comparative genomics of the fungal order Sordariales.</title>
        <authorList>
            <person name="Hensen N."/>
            <person name="Bonometti L."/>
            <person name="Westerberg I."/>
            <person name="Brannstrom I.O."/>
            <person name="Guillou S."/>
            <person name="Cros-Aarteil S."/>
            <person name="Calhoun S."/>
            <person name="Haridas S."/>
            <person name="Kuo A."/>
            <person name="Mondo S."/>
            <person name="Pangilinan J."/>
            <person name="Riley R."/>
            <person name="LaButti K."/>
            <person name="Andreopoulos B."/>
            <person name="Lipzen A."/>
            <person name="Chen C."/>
            <person name="Yan M."/>
            <person name="Daum C."/>
            <person name="Ng V."/>
            <person name="Clum A."/>
            <person name="Steindorff A."/>
            <person name="Ohm R.A."/>
            <person name="Martin F."/>
            <person name="Silar P."/>
            <person name="Natvig D.O."/>
            <person name="Lalanne C."/>
            <person name="Gautier V."/>
            <person name="Ament-Velasquez S.L."/>
            <person name="Kruys A."/>
            <person name="Hutchinson M.I."/>
            <person name="Powell A.J."/>
            <person name="Barry K."/>
            <person name="Miller A.N."/>
            <person name="Grigoriev I.V."/>
            <person name="Debuchy R."/>
            <person name="Gladieux P."/>
            <person name="Hiltunen Thoren M."/>
            <person name="Johannesson H."/>
        </authorList>
    </citation>
    <scope>NUCLEOTIDE SEQUENCE [LARGE SCALE GENOMIC DNA]</scope>
    <source>
        <strain evidence="11">CBS 340.73</strain>
    </source>
</reference>
<dbReference type="CDD" id="cd16449">
    <property type="entry name" value="RING-HC"/>
    <property type="match status" value="1"/>
</dbReference>
<keyword evidence="4" id="KW-0479">Metal-binding</keyword>
<dbReference type="PANTHER" id="PTHR45626:SF52">
    <property type="entry name" value="SINGLE-STRANDED DNA-DEPENDENT ATPASE (EUROFUNG)"/>
    <property type="match status" value="1"/>
</dbReference>
<dbReference type="GO" id="GO:0016787">
    <property type="term" value="F:hydrolase activity"/>
    <property type="evidence" value="ECO:0007669"/>
    <property type="project" value="UniProtKB-KW"/>
</dbReference>
<dbReference type="PROSITE" id="PS51194">
    <property type="entry name" value="HELICASE_CTER"/>
    <property type="match status" value="1"/>
</dbReference>
<organism evidence="10 11">
    <name type="scientific">Diplogelasinospora grovesii</name>
    <dbReference type="NCBI Taxonomy" id="303347"/>
    <lineage>
        <taxon>Eukaryota</taxon>
        <taxon>Fungi</taxon>
        <taxon>Dikarya</taxon>
        <taxon>Ascomycota</taxon>
        <taxon>Pezizomycotina</taxon>
        <taxon>Sordariomycetes</taxon>
        <taxon>Sordariomycetidae</taxon>
        <taxon>Sordariales</taxon>
        <taxon>Diplogelasinosporaceae</taxon>
        <taxon>Diplogelasinospora</taxon>
    </lineage>
</organism>
<dbReference type="PROSITE" id="PS51192">
    <property type="entry name" value="HELICASE_ATP_BIND_1"/>
    <property type="match status" value="1"/>
</dbReference>
<dbReference type="SMART" id="SM00487">
    <property type="entry name" value="DEXDc"/>
    <property type="match status" value="1"/>
</dbReference>
<keyword evidence="6" id="KW-0812">Transmembrane</keyword>
<keyword evidence="2" id="KW-0378">Hydrolase</keyword>
<dbReference type="GO" id="GO:0008270">
    <property type="term" value="F:zinc ion binding"/>
    <property type="evidence" value="ECO:0007669"/>
    <property type="project" value="UniProtKB-KW"/>
</dbReference>
<dbReference type="InterPro" id="IPR001650">
    <property type="entry name" value="Helicase_C-like"/>
</dbReference>
<feature type="region of interest" description="Disordered" evidence="5">
    <location>
        <begin position="659"/>
        <end position="685"/>
    </location>
</feature>
<evidence type="ECO:0000313" key="11">
    <source>
        <dbReference type="Proteomes" id="UP001303473"/>
    </source>
</evidence>
<dbReference type="GO" id="GO:0005524">
    <property type="term" value="F:ATP binding"/>
    <property type="evidence" value="ECO:0007669"/>
    <property type="project" value="UniProtKB-KW"/>
</dbReference>